<keyword evidence="2" id="KW-1185">Reference proteome</keyword>
<reference evidence="1 2" key="1">
    <citation type="submission" date="2013-02" db="EMBL/GenBank/DDBJ databases">
        <title>Genome sequence of Candida maltosa Xu316, a potential industrial strain for xylitol and ethanol production.</title>
        <authorList>
            <person name="Yu J."/>
            <person name="Wang Q."/>
            <person name="Geng X."/>
            <person name="Bao W."/>
            <person name="He P."/>
            <person name="Cai J."/>
        </authorList>
    </citation>
    <scope>NUCLEOTIDE SEQUENCE [LARGE SCALE GENOMIC DNA]</scope>
    <source>
        <strain evidence="2">Xu316</strain>
    </source>
</reference>
<organism evidence="1 2">
    <name type="scientific">Candida maltosa (strain Xu316)</name>
    <name type="common">Yeast</name>
    <dbReference type="NCBI Taxonomy" id="1245528"/>
    <lineage>
        <taxon>Eukaryota</taxon>
        <taxon>Fungi</taxon>
        <taxon>Dikarya</taxon>
        <taxon>Ascomycota</taxon>
        <taxon>Saccharomycotina</taxon>
        <taxon>Pichiomycetes</taxon>
        <taxon>Debaryomycetaceae</taxon>
        <taxon>Candida/Lodderomyces clade</taxon>
        <taxon>Candida</taxon>
    </lineage>
</organism>
<comment type="caution">
    <text evidence="1">The sequence shown here is derived from an EMBL/GenBank/DDBJ whole genome shotgun (WGS) entry which is preliminary data.</text>
</comment>
<dbReference type="EMBL" id="AOGT01002021">
    <property type="protein sequence ID" value="EMG46400.1"/>
    <property type="molecule type" value="Genomic_DNA"/>
</dbReference>
<accession>M3JU53</accession>
<proteinExistence type="predicted"/>
<dbReference type="AlphaFoldDB" id="M3JU53"/>
<gene>
    <name evidence="1" type="ORF">G210_3355</name>
</gene>
<evidence type="ECO:0000313" key="2">
    <source>
        <dbReference type="Proteomes" id="UP000011777"/>
    </source>
</evidence>
<name>M3JU53_CANMX</name>
<protein>
    <submittedName>
        <fullName evidence="1">Uncharacterized protein</fullName>
    </submittedName>
</protein>
<evidence type="ECO:0000313" key="1">
    <source>
        <dbReference type="EMBL" id="EMG46400.1"/>
    </source>
</evidence>
<sequence>MHAFNKSKKSKKKINWWRKTILLGSMANKKYMATSTAAMEPHEEAMATTLCTNASCRVNLNSWFMAVDVGVGTDDDDVVDVIIDVVVVGINVVVAVIIREVVTDIKVEVINS</sequence>
<dbReference type="HOGENOM" id="CLU_2145552_0_0_1"/>
<dbReference type="Proteomes" id="UP000011777">
    <property type="component" value="Unassembled WGS sequence"/>
</dbReference>